<evidence type="ECO:0000256" key="1">
    <source>
        <dbReference type="ARBA" id="ARBA00004556"/>
    </source>
</evidence>
<feature type="compositionally biased region" description="Low complexity" evidence="12">
    <location>
        <begin position="256"/>
        <end position="273"/>
    </location>
</feature>
<feature type="domain" description="PID" evidence="13">
    <location>
        <begin position="323"/>
        <end position="462"/>
    </location>
</feature>
<dbReference type="FunFam" id="2.30.42.10:FF:000017">
    <property type="entry name" value="Amyloid beta A4 protein-binding family A member 1"/>
    <property type="match status" value="1"/>
</dbReference>
<feature type="region of interest" description="Disordered" evidence="12">
    <location>
        <begin position="39"/>
        <end position="88"/>
    </location>
</feature>
<organism evidence="15 16">
    <name type="scientific">Leptobrachium leishanense</name>
    <name type="common">Leishan spiny toad</name>
    <dbReference type="NCBI Taxonomy" id="445787"/>
    <lineage>
        <taxon>Eukaryota</taxon>
        <taxon>Metazoa</taxon>
        <taxon>Chordata</taxon>
        <taxon>Craniata</taxon>
        <taxon>Vertebrata</taxon>
        <taxon>Euteleostomi</taxon>
        <taxon>Amphibia</taxon>
        <taxon>Batrachia</taxon>
        <taxon>Anura</taxon>
        <taxon>Pelobatoidea</taxon>
        <taxon>Megophryidae</taxon>
        <taxon>Leptobrachium</taxon>
    </lineage>
</organism>
<keyword evidence="4" id="KW-0597">Phosphoprotein</keyword>
<dbReference type="InterPro" id="IPR036034">
    <property type="entry name" value="PDZ_sf"/>
</dbReference>
<dbReference type="Pfam" id="PF00640">
    <property type="entry name" value="PID"/>
    <property type="match status" value="1"/>
</dbReference>
<evidence type="ECO:0000256" key="7">
    <source>
        <dbReference type="ARBA" id="ARBA00058713"/>
    </source>
</evidence>
<evidence type="ECO:0000256" key="9">
    <source>
        <dbReference type="ARBA" id="ARBA00077607"/>
    </source>
</evidence>
<evidence type="ECO:0000256" key="4">
    <source>
        <dbReference type="ARBA" id="ARBA00022553"/>
    </source>
</evidence>
<dbReference type="InterPro" id="IPR006020">
    <property type="entry name" value="PTB/PI_dom"/>
</dbReference>
<dbReference type="Gene3D" id="2.30.42.10">
    <property type="match status" value="2"/>
</dbReference>
<keyword evidence="6" id="KW-0007">Acetylation</keyword>
<dbReference type="InterPro" id="IPR011993">
    <property type="entry name" value="PH-like_dom_sf"/>
</dbReference>
<dbReference type="GO" id="GO:0005886">
    <property type="term" value="C:plasma membrane"/>
    <property type="evidence" value="ECO:0007669"/>
    <property type="project" value="TreeGrafter"/>
</dbReference>
<evidence type="ECO:0000256" key="10">
    <source>
        <dbReference type="ARBA" id="ARBA00078850"/>
    </source>
</evidence>
<feature type="compositionally biased region" description="Basic and acidic residues" evidence="12">
    <location>
        <begin position="144"/>
        <end position="153"/>
    </location>
</feature>
<evidence type="ECO:0000259" key="13">
    <source>
        <dbReference type="PROSITE" id="PS01179"/>
    </source>
</evidence>
<evidence type="ECO:0000313" key="15">
    <source>
        <dbReference type="Ensembl" id="ENSLLEP00000007942.1"/>
    </source>
</evidence>
<sequence>MENGTEFQMPVPCPVPCTVDTPDDKLYTEVENLCAPQECPTGSCHKSSSQASMESVCGEDLDRAPPRVDSCPDMDTRPPRVDSCPDMDTRPPFTTELVSMDLDAQVEEAGQGVAFHMQDLLSELPTLDCQKEQLELVSTSGGQQEEKLSKETEPVDGQVECPPCPLHVVTGKGLAQSLRRLSDTNTMSSSSLGLFLTDSCSGELLSLFRCEDGSLVQGEMGTPLARLDAVPGNEPPSDHSLQHQVHVCHGWKEGEAVSPSSEVSAEDSSSLAEGTEQEWKASQEAQQSLEDSDDNSETRNPGPSSRYLPVKVPGPCDPEDLLDGVVFGAKYLGSTQLQCEKNPAPRMRMKQAQEAVDRVKAPDGESQPMTEVDVMVSTQRVKVLTADTQETLMDHSLQTISYTADIGSIVVIMARRKSPRSQEQPPAQKPQKMLCHVFQSADAQLIARAIGQAFGLAYQNFLLSEGVEPVASGGAEQLYNADLAYFSKRDNCREVYIQKQRGEVLGVAVVESGWGSLLPTVVIANLMHGGAAERSGELSIGDHITSINGTSLVGLPLSTSQGLIRELKGQSEVVLSIVRCPPVITAIVHRPEASHPLGFSVEDGVICSLVRGGIAERGGIRVGHRIIEINGQSVVATAHEKIIQTLLDATGEVHIKTMPASTYRLLTGQETPLYL</sequence>
<reference evidence="15" key="2">
    <citation type="submission" date="2025-09" db="UniProtKB">
        <authorList>
            <consortium name="Ensembl"/>
        </authorList>
    </citation>
    <scope>IDENTIFICATION</scope>
</reference>
<dbReference type="GO" id="GO:0001540">
    <property type="term" value="F:amyloid-beta binding"/>
    <property type="evidence" value="ECO:0007669"/>
    <property type="project" value="TreeGrafter"/>
</dbReference>
<keyword evidence="5" id="KW-0677">Repeat</keyword>
<protein>
    <recommendedName>
        <fullName evidence="8">Amyloid-beta A4 precursor protein-binding family A member 3</fullName>
    </recommendedName>
    <alternativeName>
        <fullName evidence="10">Adapter protein X11gamma</fullName>
    </alternativeName>
    <alternativeName>
        <fullName evidence="9">Neuron-specific X11L2 protein</fullName>
    </alternativeName>
    <alternativeName>
        <fullName evidence="11">Neuronal Munc18-1-interacting protein 3</fullName>
    </alternativeName>
</protein>
<dbReference type="FunFam" id="2.30.42.10:FF:000007">
    <property type="entry name" value="Amyloid beta A4 protein-binding family A member"/>
    <property type="match status" value="1"/>
</dbReference>
<keyword evidence="2" id="KW-0813">Transport</keyword>
<dbReference type="PANTHER" id="PTHR12345:SF9">
    <property type="entry name" value="AMYLOID-BETA A4 PRECURSOR PROTEIN-BINDING FAMILY A MEMBER 3"/>
    <property type="match status" value="1"/>
</dbReference>
<dbReference type="AlphaFoldDB" id="A0A8C5M7N5"/>
<reference evidence="15" key="1">
    <citation type="submission" date="2025-08" db="UniProtKB">
        <authorList>
            <consortium name="Ensembl"/>
        </authorList>
    </citation>
    <scope>IDENTIFICATION</scope>
</reference>
<dbReference type="GeneTree" id="ENSGT00940000160384"/>
<evidence type="ECO:0000256" key="2">
    <source>
        <dbReference type="ARBA" id="ARBA00022448"/>
    </source>
</evidence>
<dbReference type="CDD" id="cd01208">
    <property type="entry name" value="PTB_X11"/>
    <property type="match status" value="1"/>
</dbReference>
<dbReference type="SMART" id="SM00228">
    <property type="entry name" value="PDZ"/>
    <property type="match status" value="2"/>
</dbReference>
<dbReference type="GO" id="GO:0048471">
    <property type="term" value="C:perinuclear region of cytoplasm"/>
    <property type="evidence" value="ECO:0007669"/>
    <property type="project" value="UniProtKB-SubCell"/>
</dbReference>
<feature type="domain" description="PDZ" evidence="14">
    <location>
        <begin position="585"/>
        <end position="661"/>
    </location>
</feature>
<feature type="region of interest" description="Disordered" evidence="12">
    <location>
        <begin position="256"/>
        <end position="315"/>
    </location>
</feature>
<dbReference type="SUPFAM" id="SSF50729">
    <property type="entry name" value="PH domain-like"/>
    <property type="match status" value="1"/>
</dbReference>
<comment type="subcellular location">
    <subcellularLocation>
        <location evidence="1">Cytoplasm</location>
        <location evidence="1">Perinuclear region</location>
    </subcellularLocation>
</comment>
<dbReference type="InterPro" id="IPR001478">
    <property type="entry name" value="PDZ"/>
</dbReference>
<evidence type="ECO:0000259" key="14">
    <source>
        <dbReference type="PROSITE" id="PS50106"/>
    </source>
</evidence>
<dbReference type="GO" id="GO:0007268">
    <property type="term" value="P:chemical synaptic transmission"/>
    <property type="evidence" value="ECO:0007669"/>
    <property type="project" value="TreeGrafter"/>
</dbReference>
<name>A0A8C5M7N5_9ANUR</name>
<keyword evidence="16" id="KW-1185">Reference proteome</keyword>
<evidence type="ECO:0000256" key="8">
    <source>
        <dbReference type="ARBA" id="ARBA00067675"/>
    </source>
</evidence>
<dbReference type="PROSITE" id="PS50106">
    <property type="entry name" value="PDZ"/>
    <property type="match status" value="2"/>
</dbReference>
<proteinExistence type="predicted"/>
<dbReference type="PROSITE" id="PS01179">
    <property type="entry name" value="PID"/>
    <property type="match status" value="1"/>
</dbReference>
<accession>A0A8C5M7N5</accession>
<feature type="region of interest" description="Disordered" evidence="12">
    <location>
        <begin position="138"/>
        <end position="159"/>
    </location>
</feature>
<dbReference type="Gene3D" id="2.30.29.30">
    <property type="entry name" value="Pleckstrin-homology domain (PH domain)/Phosphotyrosine-binding domain (PTB)"/>
    <property type="match status" value="1"/>
</dbReference>
<feature type="compositionally biased region" description="Polar residues" evidence="12">
    <location>
        <begin position="44"/>
        <end position="53"/>
    </location>
</feature>
<dbReference type="SUPFAM" id="SSF50156">
    <property type="entry name" value="PDZ domain-like"/>
    <property type="match status" value="2"/>
</dbReference>
<dbReference type="CDD" id="cd06720">
    <property type="entry name" value="PDZ1_APBA1_3-like"/>
    <property type="match status" value="1"/>
</dbReference>
<evidence type="ECO:0000313" key="16">
    <source>
        <dbReference type="Proteomes" id="UP000694569"/>
    </source>
</evidence>
<keyword evidence="3" id="KW-0963">Cytoplasm</keyword>
<evidence type="ECO:0000256" key="5">
    <source>
        <dbReference type="ARBA" id="ARBA00022737"/>
    </source>
</evidence>
<feature type="domain" description="PDZ" evidence="14">
    <location>
        <begin position="494"/>
        <end position="579"/>
    </location>
</feature>
<dbReference type="InterPro" id="IPR051230">
    <property type="entry name" value="APP-Binding"/>
</dbReference>
<dbReference type="Ensembl" id="ENSLLET00000008262.1">
    <property type="protein sequence ID" value="ENSLLEP00000007942.1"/>
    <property type="gene ID" value="ENSLLEG00000005030.1"/>
</dbReference>
<evidence type="ECO:0000256" key="3">
    <source>
        <dbReference type="ARBA" id="ARBA00022490"/>
    </source>
</evidence>
<dbReference type="Pfam" id="PF00595">
    <property type="entry name" value="PDZ"/>
    <property type="match status" value="2"/>
</dbReference>
<dbReference type="SMART" id="SM00462">
    <property type="entry name" value="PTB"/>
    <property type="match status" value="1"/>
</dbReference>
<evidence type="ECO:0000256" key="12">
    <source>
        <dbReference type="SAM" id="MobiDB-lite"/>
    </source>
</evidence>
<comment type="function">
    <text evidence="7">May modulate processing of the amyloid-beta precursor protein (APP) and hence formation of APP-beta. May enhance the activity of HIF1A in macrophages by inhibiting the activity of HIF1AN.</text>
</comment>
<dbReference type="PANTHER" id="PTHR12345">
    <property type="entry name" value="SYNTENIN RELATED"/>
    <property type="match status" value="1"/>
</dbReference>
<dbReference type="CDD" id="cd06793">
    <property type="entry name" value="PDZ2_APBA1_3-like"/>
    <property type="match status" value="1"/>
</dbReference>
<dbReference type="Proteomes" id="UP000694569">
    <property type="component" value="Unplaced"/>
</dbReference>
<dbReference type="FunFam" id="2.30.29.30:FF:000222">
    <property type="entry name" value="amyloid beta A4 precursor protein-binding family A member 3"/>
    <property type="match status" value="1"/>
</dbReference>
<dbReference type="OrthoDB" id="5987010at2759"/>
<dbReference type="GO" id="GO:0043197">
    <property type="term" value="C:dendritic spine"/>
    <property type="evidence" value="ECO:0007669"/>
    <property type="project" value="TreeGrafter"/>
</dbReference>
<evidence type="ECO:0000256" key="6">
    <source>
        <dbReference type="ARBA" id="ARBA00022990"/>
    </source>
</evidence>
<evidence type="ECO:0000256" key="11">
    <source>
        <dbReference type="ARBA" id="ARBA00083043"/>
    </source>
</evidence>
<gene>
    <name evidence="15" type="primary">APBA3</name>
</gene>